<keyword evidence="1" id="KW-1133">Transmembrane helix</keyword>
<dbReference type="Proteomes" id="UP001243330">
    <property type="component" value="Unassembled WGS sequence"/>
</dbReference>
<keyword evidence="3" id="KW-1185">Reference proteome</keyword>
<gene>
    <name evidence="2" type="ORF">CCHR01_03439</name>
</gene>
<feature type="transmembrane region" description="Helical" evidence="1">
    <location>
        <begin position="62"/>
        <end position="85"/>
    </location>
</feature>
<feature type="transmembrane region" description="Helical" evidence="1">
    <location>
        <begin position="97"/>
        <end position="118"/>
    </location>
</feature>
<evidence type="ECO:0000313" key="3">
    <source>
        <dbReference type="Proteomes" id="UP001243330"/>
    </source>
</evidence>
<keyword evidence="1" id="KW-0812">Transmembrane</keyword>
<reference evidence="2" key="1">
    <citation type="submission" date="2023-01" db="EMBL/GenBank/DDBJ databases">
        <title>Colletotrichum chrysophilum M932 genome sequence.</title>
        <authorList>
            <person name="Baroncelli R."/>
        </authorList>
    </citation>
    <scope>NUCLEOTIDE SEQUENCE</scope>
    <source>
        <strain evidence="2">M932</strain>
    </source>
</reference>
<protein>
    <submittedName>
        <fullName evidence="2">Uncharacterized protein</fullName>
    </submittedName>
</protein>
<proteinExistence type="predicted"/>
<keyword evidence="1" id="KW-0472">Membrane</keyword>
<name>A0AAD9ASU5_9PEZI</name>
<comment type="caution">
    <text evidence="2">The sequence shown here is derived from an EMBL/GenBank/DDBJ whole genome shotgun (WGS) entry which is preliminary data.</text>
</comment>
<dbReference type="EMBL" id="JAQOWY010000046">
    <property type="protein sequence ID" value="KAK1853901.1"/>
    <property type="molecule type" value="Genomic_DNA"/>
</dbReference>
<accession>A0AAD9ASU5</accession>
<sequence>MSIAATLKQIFGPEIRDNNRLNTAHLAIATRGYHIQTEILHIPERFGIFSSGPPRLQAHQGFLFVIQMVLMAIWGVPAAFGLLLLRYTDRELPMAPFVKYFGLMFLSMIGMLWVGACLNKRRAPDYDWGERKVHQE</sequence>
<evidence type="ECO:0000313" key="2">
    <source>
        <dbReference type="EMBL" id="KAK1853901.1"/>
    </source>
</evidence>
<dbReference type="AlphaFoldDB" id="A0AAD9ASU5"/>
<organism evidence="2 3">
    <name type="scientific">Colletotrichum chrysophilum</name>
    <dbReference type="NCBI Taxonomy" id="1836956"/>
    <lineage>
        <taxon>Eukaryota</taxon>
        <taxon>Fungi</taxon>
        <taxon>Dikarya</taxon>
        <taxon>Ascomycota</taxon>
        <taxon>Pezizomycotina</taxon>
        <taxon>Sordariomycetes</taxon>
        <taxon>Hypocreomycetidae</taxon>
        <taxon>Glomerellales</taxon>
        <taxon>Glomerellaceae</taxon>
        <taxon>Colletotrichum</taxon>
        <taxon>Colletotrichum gloeosporioides species complex</taxon>
    </lineage>
</organism>
<evidence type="ECO:0000256" key="1">
    <source>
        <dbReference type="SAM" id="Phobius"/>
    </source>
</evidence>